<feature type="compositionally biased region" description="Basic and acidic residues" evidence="1">
    <location>
        <begin position="289"/>
        <end position="302"/>
    </location>
</feature>
<evidence type="ECO:0000313" key="3">
    <source>
        <dbReference type="EMBL" id="CAI2385445.1"/>
    </source>
</evidence>
<protein>
    <recommendedName>
        <fullName evidence="2">MSP domain-containing protein</fullName>
    </recommendedName>
</protein>
<gene>
    <name evidence="3" type="ORF">ECRASSUSDP1_LOCUS27010</name>
</gene>
<dbReference type="EMBL" id="CAMPGE010027858">
    <property type="protein sequence ID" value="CAI2385445.1"/>
    <property type="molecule type" value="Genomic_DNA"/>
</dbReference>
<dbReference type="PROSITE" id="PS50202">
    <property type="entry name" value="MSP"/>
    <property type="match status" value="1"/>
</dbReference>
<feature type="compositionally biased region" description="Basic and acidic residues" evidence="1">
    <location>
        <begin position="579"/>
        <end position="588"/>
    </location>
</feature>
<feature type="compositionally biased region" description="Polar residues" evidence="1">
    <location>
        <begin position="386"/>
        <end position="405"/>
    </location>
</feature>
<feature type="region of interest" description="Disordered" evidence="1">
    <location>
        <begin position="242"/>
        <end position="522"/>
    </location>
</feature>
<feature type="compositionally biased region" description="Basic and acidic residues" evidence="1">
    <location>
        <begin position="464"/>
        <end position="478"/>
    </location>
</feature>
<proteinExistence type="predicted"/>
<dbReference type="InterPro" id="IPR000535">
    <property type="entry name" value="MSP_dom"/>
</dbReference>
<evidence type="ECO:0000256" key="1">
    <source>
        <dbReference type="SAM" id="MobiDB-lite"/>
    </source>
</evidence>
<dbReference type="AlphaFoldDB" id="A0AAD2DAD7"/>
<feature type="region of interest" description="Disordered" evidence="1">
    <location>
        <begin position="579"/>
        <end position="605"/>
    </location>
</feature>
<feature type="compositionally biased region" description="Basic and acidic residues" evidence="1">
    <location>
        <begin position="359"/>
        <end position="371"/>
    </location>
</feature>
<sequence>MDHQSYQSEEHLFDAKMTKESAFPHAKIVSKRQKAISNKEDSGSDTETDQESMFLFSSSLKVGSNFLQLIVDDDPTSDVVLIGPDIESDNQEDYCGFFGLKNVTSEGVNPSNNTIVAFYAFSNFSVGGEENYNIHPKCGFLKPSQSVLITVSKKVHDAEHFEDLSRIEDLIFVKALPLNENEVNEDNLTDYQDLEEVFHSFNIDLMFTLETMSTKFVQDSVRQPEVEQIGYVLASKPQFGNKNSYKEQSLRTNDDEEEEKEVSPIFKESSSPRLILSGPGQIRNKKASRIKEYTEGESHDQVKTSAPLIEDQSQSEQSSKVTKKEEIKEKAEEVSESYKRETFGIANQGPSMNQQVGRIEQKVEPDKESIHISRHGNSSRHEGHTSQKSLIQKSLDASNNSQTRSFIKKNTLMDETLESGQKSIRKDSDTASLQKSSALLEKSQIKDLDDSQTGILEGQESGYIEDKKDTHDRREENTKTGFFASNESKPESPPNKEDSIENLQNKEGSDWNAPDEIQRKGTIYDNNHYDKMAETLKEVDVSDQQDDKFEEIMRAESMNIKLGQFDKVSSSFVNKLPVMKETHEREEQDQSEASVPSEFRSQKST</sequence>
<feature type="compositionally biased region" description="Basic and acidic residues" evidence="1">
    <location>
        <begin position="322"/>
        <end position="342"/>
    </location>
</feature>
<feature type="domain" description="MSP" evidence="2">
    <location>
        <begin position="70"/>
        <end position="199"/>
    </location>
</feature>
<feature type="compositionally biased region" description="Basic and acidic residues" evidence="1">
    <location>
        <begin position="488"/>
        <end position="499"/>
    </location>
</feature>
<dbReference type="Proteomes" id="UP001295684">
    <property type="component" value="Unassembled WGS sequence"/>
</dbReference>
<evidence type="ECO:0000259" key="2">
    <source>
        <dbReference type="PROSITE" id="PS50202"/>
    </source>
</evidence>
<name>A0AAD2DAD7_EUPCR</name>
<evidence type="ECO:0000313" key="4">
    <source>
        <dbReference type="Proteomes" id="UP001295684"/>
    </source>
</evidence>
<accession>A0AAD2DAD7</accession>
<keyword evidence="4" id="KW-1185">Reference proteome</keyword>
<reference evidence="3" key="1">
    <citation type="submission" date="2023-07" db="EMBL/GenBank/DDBJ databases">
        <authorList>
            <consortium name="AG Swart"/>
            <person name="Singh M."/>
            <person name="Singh A."/>
            <person name="Seah K."/>
            <person name="Emmerich C."/>
        </authorList>
    </citation>
    <scope>NUCLEOTIDE SEQUENCE</scope>
    <source>
        <strain evidence="3">DP1</strain>
    </source>
</reference>
<comment type="caution">
    <text evidence="3">The sequence shown here is derived from an EMBL/GenBank/DDBJ whole genome shotgun (WGS) entry which is preliminary data.</text>
</comment>
<organism evidence="3 4">
    <name type="scientific">Euplotes crassus</name>
    <dbReference type="NCBI Taxonomy" id="5936"/>
    <lineage>
        <taxon>Eukaryota</taxon>
        <taxon>Sar</taxon>
        <taxon>Alveolata</taxon>
        <taxon>Ciliophora</taxon>
        <taxon>Intramacronucleata</taxon>
        <taxon>Spirotrichea</taxon>
        <taxon>Hypotrichia</taxon>
        <taxon>Euplotida</taxon>
        <taxon>Euplotidae</taxon>
        <taxon>Moneuplotes</taxon>
    </lineage>
</organism>
<feature type="compositionally biased region" description="Basic and acidic residues" evidence="1">
    <location>
        <begin position="244"/>
        <end position="253"/>
    </location>
</feature>